<reference evidence="1 2" key="1">
    <citation type="journal article" date="2011" name="Science">
        <title>The Selaginella genome identifies genetic changes associated with the evolution of vascular plants.</title>
        <authorList>
            <person name="Banks J.A."/>
            <person name="Nishiyama T."/>
            <person name="Hasebe M."/>
            <person name="Bowman J.L."/>
            <person name="Gribskov M."/>
            <person name="dePamphilis C."/>
            <person name="Albert V.A."/>
            <person name="Aono N."/>
            <person name="Aoyama T."/>
            <person name="Ambrose B.A."/>
            <person name="Ashton N.W."/>
            <person name="Axtell M.J."/>
            <person name="Barker E."/>
            <person name="Barker M.S."/>
            <person name="Bennetzen J.L."/>
            <person name="Bonawitz N.D."/>
            <person name="Chapple C."/>
            <person name="Cheng C."/>
            <person name="Correa L.G."/>
            <person name="Dacre M."/>
            <person name="DeBarry J."/>
            <person name="Dreyer I."/>
            <person name="Elias M."/>
            <person name="Engstrom E.M."/>
            <person name="Estelle M."/>
            <person name="Feng L."/>
            <person name="Finet C."/>
            <person name="Floyd S.K."/>
            <person name="Frommer W.B."/>
            <person name="Fujita T."/>
            <person name="Gramzow L."/>
            <person name="Gutensohn M."/>
            <person name="Harholt J."/>
            <person name="Hattori M."/>
            <person name="Heyl A."/>
            <person name="Hirai T."/>
            <person name="Hiwatashi Y."/>
            <person name="Ishikawa M."/>
            <person name="Iwata M."/>
            <person name="Karol K.G."/>
            <person name="Koehler B."/>
            <person name="Kolukisaoglu U."/>
            <person name="Kubo M."/>
            <person name="Kurata T."/>
            <person name="Lalonde S."/>
            <person name="Li K."/>
            <person name="Li Y."/>
            <person name="Litt A."/>
            <person name="Lyons E."/>
            <person name="Manning G."/>
            <person name="Maruyama T."/>
            <person name="Michael T.P."/>
            <person name="Mikami K."/>
            <person name="Miyazaki S."/>
            <person name="Morinaga S."/>
            <person name="Murata T."/>
            <person name="Mueller-Roeber B."/>
            <person name="Nelson D.R."/>
            <person name="Obara M."/>
            <person name="Oguri Y."/>
            <person name="Olmstead R.G."/>
            <person name="Onodera N."/>
            <person name="Petersen B.L."/>
            <person name="Pils B."/>
            <person name="Prigge M."/>
            <person name="Rensing S.A."/>
            <person name="Riano-Pachon D.M."/>
            <person name="Roberts A.W."/>
            <person name="Sato Y."/>
            <person name="Scheller H.V."/>
            <person name="Schulz B."/>
            <person name="Schulz C."/>
            <person name="Shakirov E.V."/>
            <person name="Shibagaki N."/>
            <person name="Shinohara N."/>
            <person name="Shippen D.E."/>
            <person name="Soerensen I."/>
            <person name="Sotooka R."/>
            <person name="Sugimoto N."/>
            <person name="Sugita M."/>
            <person name="Sumikawa N."/>
            <person name="Tanurdzic M."/>
            <person name="Theissen G."/>
            <person name="Ulvskov P."/>
            <person name="Wakazuki S."/>
            <person name="Weng J.K."/>
            <person name="Willats W.W."/>
            <person name="Wipf D."/>
            <person name="Wolf P.G."/>
            <person name="Yang L."/>
            <person name="Zimmer A.D."/>
            <person name="Zhu Q."/>
            <person name="Mitros T."/>
            <person name="Hellsten U."/>
            <person name="Loque D."/>
            <person name="Otillar R."/>
            <person name="Salamov A."/>
            <person name="Schmutz J."/>
            <person name="Shapiro H."/>
            <person name="Lindquist E."/>
            <person name="Lucas S."/>
            <person name="Rokhsar D."/>
            <person name="Grigoriev I.V."/>
        </authorList>
    </citation>
    <scope>NUCLEOTIDE SEQUENCE [LARGE SCALE GENOMIC DNA]</scope>
</reference>
<organism evidence="2">
    <name type="scientific">Selaginella moellendorffii</name>
    <name type="common">Spikemoss</name>
    <dbReference type="NCBI Taxonomy" id="88036"/>
    <lineage>
        <taxon>Eukaryota</taxon>
        <taxon>Viridiplantae</taxon>
        <taxon>Streptophyta</taxon>
        <taxon>Embryophyta</taxon>
        <taxon>Tracheophyta</taxon>
        <taxon>Lycopodiopsida</taxon>
        <taxon>Selaginellales</taxon>
        <taxon>Selaginellaceae</taxon>
        <taxon>Selaginella</taxon>
    </lineage>
</organism>
<sequence length="174" mass="19032">MGIVRVLRDDGTEIFKIDTNHASYIFDFLEDHGMKKSSYDLVRKDGTHVTRSCDSGDVYLVPKLSLACQAGNAAACVAEITSCAKKMKRWPRINPMAVIGRPKKDHGMKNVKSCYDLVRKDGTHVLSGCSSGDVYLVPKLSLACQAGNTAACVAEITSCVKKMEIWVKSMAANR</sequence>
<dbReference type="InParanoid" id="D8SI58"/>
<protein>
    <submittedName>
        <fullName evidence="1">Uncharacterized protein</fullName>
    </submittedName>
</protein>
<name>D8SI58_SELML</name>
<dbReference type="Proteomes" id="UP000001514">
    <property type="component" value="Unassembled WGS sequence"/>
</dbReference>
<dbReference type="HOGENOM" id="CLU_1542709_0_0_1"/>
<keyword evidence="2" id="KW-1185">Reference proteome</keyword>
<dbReference type="EMBL" id="GL377621">
    <property type="protein sequence ID" value="EFJ15809.1"/>
    <property type="molecule type" value="Genomic_DNA"/>
</dbReference>
<evidence type="ECO:0000313" key="2">
    <source>
        <dbReference type="Proteomes" id="UP000001514"/>
    </source>
</evidence>
<gene>
    <name evidence="1" type="ORF">SELMODRAFT_422360</name>
</gene>
<dbReference type="AlphaFoldDB" id="D8SI58"/>
<dbReference type="KEGG" id="smo:SELMODRAFT_422360"/>
<evidence type="ECO:0000313" key="1">
    <source>
        <dbReference type="EMBL" id="EFJ15809.1"/>
    </source>
</evidence>
<accession>D8SI58</accession>
<dbReference type="Gramene" id="EFJ15809">
    <property type="protein sequence ID" value="EFJ15809"/>
    <property type="gene ID" value="SELMODRAFT_422360"/>
</dbReference>
<proteinExistence type="predicted"/>